<evidence type="ECO:0000313" key="2">
    <source>
        <dbReference type="EMBL" id="EJF87736.1"/>
    </source>
</evidence>
<dbReference type="RefSeq" id="WP_007346494.1">
    <property type="nucleotide sequence ID" value="NZ_JH725064.1"/>
</dbReference>
<evidence type="ECO:0000313" key="3">
    <source>
        <dbReference type="Proteomes" id="UP000001077"/>
    </source>
</evidence>
<dbReference type="Gene3D" id="1.20.58.430">
    <property type="entry name" value="Type IV secretion system, VirB5-domain"/>
    <property type="match status" value="1"/>
</dbReference>
<keyword evidence="3" id="KW-1185">Reference proteome</keyword>
<evidence type="ECO:0000256" key="1">
    <source>
        <dbReference type="SAM" id="SignalP"/>
    </source>
</evidence>
<accession>J0QPQ8</accession>
<comment type="caution">
    <text evidence="2">The sequence shown here is derived from an EMBL/GenBank/DDBJ whole genome shotgun (WGS) entry which is preliminary data.</text>
</comment>
<organism evidence="2 3">
    <name type="scientific">Bartonella rattimassiliensis 15908</name>
    <dbReference type="NCBI Taxonomy" id="1094556"/>
    <lineage>
        <taxon>Bacteria</taxon>
        <taxon>Pseudomonadati</taxon>
        <taxon>Pseudomonadota</taxon>
        <taxon>Alphaproteobacteria</taxon>
        <taxon>Hyphomicrobiales</taxon>
        <taxon>Bartonellaceae</taxon>
        <taxon>Bartonella</taxon>
    </lineage>
</organism>
<keyword evidence="1" id="KW-0732">Signal</keyword>
<proteinExistence type="predicted"/>
<dbReference type="EMBL" id="AILY01000006">
    <property type="protein sequence ID" value="EJF87736.1"/>
    <property type="molecule type" value="Genomic_DNA"/>
</dbReference>
<dbReference type="Proteomes" id="UP000001077">
    <property type="component" value="Unassembled WGS sequence"/>
</dbReference>
<dbReference type="PATRIC" id="fig|1094556.3.peg.261"/>
<dbReference type="SUPFAM" id="SSF101082">
    <property type="entry name" value="Typo IV secretion system protein TraC"/>
    <property type="match status" value="1"/>
</dbReference>
<dbReference type="Pfam" id="PF07996">
    <property type="entry name" value="T4SS"/>
    <property type="match status" value="1"/>
</dbReference>
<gene>
    <name evidence="2" type="ORF">MCY_00190</name>
</gene>
<dbReference type="STRING" id="1094556.MCY_00190"/>
<dbReference type="HOGENOM" id="CLU_057828_1_0_5"/>
<dbReference type="AlphaFoldDB" id="J0QPQ8"/>
<dbReference type="InterPro" id="IPR014158">
    <property type="entry name" value="T4SS_VirB5"/>
</dbReference>
<feature type="signal peptide" evidence="1">
    <location>
        <begin position="1"/>
        <end position="22"/>
    </location>
</feature>
<dbReference type="eggNOG" id="COG5314">
    <property type="taxonomic scope" value="Bacteria"/>
</dbReference>
<name>J0QPQ8_9HYPH</name>
<protein>
    <submittedName>
        <fullName evidence="2">Uncharacterized protein</fullName>
    </submittedName>
</protein>
<sequence>MKKLIIVITISAFLGTPSLASAFLGTQSLNSAFLEISNLAKKGTKGTITTCDLKGEILETTLPVIQKFQNANMTSPIAPIITLISDSVSNSERAETIKNAIAQQKLDEEDIRKILENIYKSITRSRDQLKDLKESMPHTSSEFFLQNPKQFYDKVDTNLGNGMNADTLAIIKQIEKEEELNTLGALHTSIESRFNSLGIIDKAISWQVFQNVENRFKDIKRLEEKIRSTFDLKEIAQLQAHIKLLLTKIQNETTKLQAVEYLSGAESTLQEYQKRQHNIKVLGRNNKTIPQIRPN</sequence>
<dbReference type="InterPro" id="IPR023220">
    <property type="entry name" value="T4SS_VirB5-domain"/>
</dbReference>
<reference evidence="2 3" key="1">
    <citation type="submission" date="2012-03" db="EMBL/GenBank/DDBJ databases">
        <title>The Genome Sequence of Bartonella rattimassiliensis 15908.</title>
        <authorList>
            <consortium name="The Broad Institute Genome Sequencing Platform"/>
            <consortium name="The Broad Institute Genome Sequencing Center for Infectious Disease"/>
            <person name="Feldgarden M."/>
            <person name="Kirby J."/>
            <person name="Kosoy M."/>
            <person name="Birtles R."/>
            <person name="Probert W.S."/>
            <person name="Chiaraviglio L."/>
            <person name="Young S.K."/>
            <person name="Zeng Q."/>
            <person name="Gargeya S."/>
            <person name="Fitzgerald M."/>
            <person name="Haas B."/>
            <person name="Abouelleil A."/>
            <person name="Alvarado L."/>
            <person name="Arachchi H.M."/>
            <person name="Berlin A."/>
            <person name="Chapman S.B."/>
            <person name="Gearin G."/>
            <person name="Goldberg J."/>
            <person name="Griggs A."/>
            <person name="Gujja S."/>
            <person name="Hansen M."/>
            <person name="Heiman D."/>
            <person name="Howarth C."/>
            <person name="Larimer J."/>
            <person name="Lui A."/>
            <person name="MacDonald P.J.P."/>
            <person name="McCowen C."/>
            <person name="Montmayeur A."/>
            <person name="Murphy C."/>
            <person name="Neiman D."/>
            <person name="Pearson M."/>
            <person name="Priest M."/>
            <person name="Roberts A."/>
            <person name="Saif S."/>
            <person name="Shea T."/>
            <person name="Sisk P."/>
            <person name="Stolte C."/>
            <person name="Sykes S."/>
            <person name="Wortman J."/>
            <person name="Nusbaum C."/>
            <person name="Birren B."/>
        </authorList>
    </citation>
    <scope>NUCLEOTIDE SEQUENCE [LARGE SCALE GENOMIC DNA]</scope>
    <source>
        <strain evidence="2 3">15908</strain>
    </source>
</reference>
<feature type="chain" id="PRO_5003738504" evidence="1">
    <location>
        <begin position="23"/>
        <end position="295"/>
    </location>
</feature>
<dbReference type="CDD" id="cd14262">
    <property type="entry name" value="VirB5_like"/>
    <property type="match status" value="1"/>
</dbReference>